<dbReference type="InterPro" id="IPR004358">
    <property type="entry name" value="Sig_transdc_His_kin-like_C"/>
</dbReference>
<evidence type="ECO:0000313" key="23">
    <source>
        <dbReference type="Proteomes" id="UP000606935"/>
    </source>
</evidence>
<keyword evidence="6 16" id="KW-0812">Transmembrane</keyword>
<dbReference type="EC" id="2.7.13.3" evidence="3"/>
<evidence type="ECO:0000256" key="15">
    <source>
        <dbReference type="PROSITE-ProRule" id="PRU00169"/>
    </source>
</evidence>
<dbReference type="PROSITE" id="PS50109">
    <property type="entry name" value="HIS_KIN"/>
    <property type="match status" value="1"/>
</dbReference>
<reference evidence="22" key="1">
    <citation type="journal article" date="2014" name="Int. J. Syst. Evol. Microbiol.">
        <title>Complete genome sequence of Corynebacterium casei LMG S-19264T (=DSM 44701T), isolated from a smear-ripened cheese.</title>
        <authorList>
            <consortium name="US DOE Joint Genome Institute (JGI-PGF)"/>
            <person name="Walter F."/>
            <person name="Albersmeier A."/>
            <person name="Kalinowski J."/>
            <person name="Ruckert C."/>
        </authorList>
    </citation>
    <scope>NUCLEOTIDE SEQUENCE</scope>
    <source>
        <strain evidence="22">CGMCC 1.7086</strain>
    </source>
</reference>
<dbReference type="GO" id="GO:0016020">
    <property type="term" value="C:membrane"/>
    <property type="evidence" value="ECO:0007669"/>
    <property type="project" value="UniProtKB-SubCell"/>
</dbReference>
<feature type="domain" description="Histidine kinase" evidence="17">
    <location>
        <begin position="985"/>
        <end position="1205"/>
    </location>
</feature>
<evidence type="ECO:0000256" key="9">
    <source>
        <dbReference type="ARBA" id="ARBA00022840"/>
    </source>
</evidence>
<dbReference type="Gene3D" id="3.30.565.10">
    <property type="entry name" value="Histidine kinase-like ATPase, C-terminal domain"/>
    <property type="match status" value="1"/>
</dbReference>
<dbReference type="Gene3D" id="3.30.450.20">
    <property type="entry name" value="PAS domain"/>
    <property type="match status" value="4"/>
</dbReference>
<dbReference type="InterPro" id="IPR006189">
    <property type="entry name" value="CHASE_dom"/>
</dbReference>
<dbReference type="InterPro" id="IPR001610">
    <property type="entry name" value="PAC"/>
</dbReference>
<feature type="domain" description="PAC" evidence="20">
    <location>
        <begin position="739"/>
        <end position="790"/>
    </location>
</feature>
<dbReference type="InterPro" id="IPR029016">
    <property type="entry name" value="GAF-like_dom_sf"/>
</dbReference>
<keyword evidence="10 16" id="KW-1133">Transmembrane helix</keyword>
<dbReference type="SUPFAM" id="SSF55781">
    <property type="entry name" value="GAF domain-like"/>
    <property type="match status" value="1"/>
</dbReference>
<feature type="domain" description="Response regulatory" evidence="18">
    <location>
        <begin position="1360"/>
        <end position="1480"/>
    </location>
</feature>
<evidence type="ECO:0000256" key="14">
    <source>
        <dbReference type="ARBA" id="ARBA00068150"/>
    </source>
</evidence>
<dbReference type="InterPro" id="IPR000700">
    <property type="entry name" value="PAS-assoc_C"/>
</dbReference>
<organism evidence="22 23">
    <name type="scientific">Bowmanella pacifica</name>
    <dbReference type="NCBI Taxonomy" id="502051"/>
    <lineage>
        <taxon>Bacteria</taxon>
        <taxon>Pseudomonadati</taxon>
        <taxon>Pseudomonadota</taxon>
        <taxon>Gammaproteobacteria</taxon>
        <taxon>Alteromonadales</taxon>
        <taxon>Alteromonadaceae</taxon>
        <taxon>Bowmanella</taxon>
    </lineage>
</organism>
<feature type="domain" description="PAC" evidence="20">
    <location>
        <begin position="359"/>
        <end position="410"/>
    </location>
</feature>
<dbReference type="PROSITE" id="PS50113">
    <property type="entry name" value="PAC"/>
    <property type="match status" value="3"/>
</dbReference>
<dbReference type="InterPro" id="IPR035965">
    <property type="entry name" value="PAS-like_dom_sf"/>
</dbReference>
<dbReference type="Pfam" id="PF00512">
    <property type="entry name" value="HisKA"/>
    <property type="match status" value="1"/>
</dbReference>
<dbReference type="SMART" id="SM00387">
    <property type="entry name" value="HATPase_c"/>
    <property type="match status" value="1"/>
</dbReference>
<evidence type="ECO:0000256" key="1">
    <source>
        <dbReference type="ARBA" id="ARBA00000085"/>
    </source>
</evidence>
<comment type="catalytic activity">
    <reaction evidence="1">
        <text>ATP + protein L-histidine = ADP + protein N-phospho-L-histidine.</text>
        <dbReference type="EC" id="2.7.13.3"/>
    </reaction>
</comment>
<dbReference type="GO" id="GO:0005524">
    <property type="term" value="F:ATP binding"/>
    <property type="evidence" value="ECO:0007669"/>
    <property type="project" value="UniProtKB-KW"/>
</dbReference>
<dbReference type="InterPro" id="IPR013655">
    <property type="entry name" value="PAS_fold_3"/>
</dbReference>
<evidence type="ECO:0000256" key="2">
    <source>
        <dbReference type="ARBA" id="ARBA00004370"/>
    </source>
</evidence>
<dbReference type="InterPro" id="IPR036097">
    <property type="entry name" value="HisK_dim/P_sf"/>
</dbReference>
<keyword evidence="9" id="KW-0067">ATP-binding</keyword>
<dbReference type="CDD" id="cd00082">
    <property type="entry name" value="HisKA"/>
    <property type="match status" value="1"/>
</dbReference>
<feature type="transmembrane region" description="Helical" evidence="16">
    <location>
        <begin position="259"/>
        <end position="279"/>
    </location>
</feature>
<keyword evidence="7" id="KW-0547">Nucleotide-binding</keyword>
<evidence type="ECO:0000259" key="21">
    <source>
        <dbReference type="PROSITE" id="PS50839"/>
    </source>
</evidence>
<protein>
    <recommendedName>
        <fullName evidence="14">Sensory/regulatory protein RpfC</fullName>
        <ecNumber evidence="3">2.7.13.3</ecNumber>
    </recommendedName>
</protein>
<feature type="domain" description="Response regulatory" evidence="18">
    <location>
        <begin position="1220"/>
        <end position="1336"/>
    </location>
</feature>
<evidence type="ECO:0000256" key="8">
    <source>
        <dbReference type="ARBA" id="ARBA00022777"/>
    </source>
</evidence>
<evidence type="ECO:0000256" key="10">
    <source>
        <dbReference type="ARBA" id="ARBA00022989"/>
    </source>
</evidence>
<keyword evidence="11" id="KW-0902">Two-component regulatory system</keyword>
<dbReference type="PRINTS" id="PR00344">
    <property type="entry name" value="BCTRLSENSOR"/>
</dbReference>
<dbReference type="InterPro" id="IPR003594">
    <property type="entry name" value="HATPase_dom"/>
</dbReference>
<evidence type="ECO:0000256" key="4">
    <source>
        <dbReference type="ARBA" id="ARBA00022553"/>
    </source>
</evidence>
<dbReference type="Pfam" id="PF01590">
    <property type="entry name" value="GAF"/>
    <property type="match status" value="1"/>
</dbReference>
<feature type="domain" description="PAS" evidence="19">
    <location>
        <begin position="411"/>
        <end position="484"/>
    </location>
</feature>
<feature type="domain" description="PAC" evidence="20">
    <location>
        <begin position="488"/>
        <end position="541"/>
    </location>
</feature>
<dbReference type="PANTHER" id="PTHR45339">
    <property type="entry name" value="HYBRID SIGNAL TRANSDUCTION HISTIDINE KINASE J"/>
    <property type="match status" value="1"/>
</dbReference>
<dbReference type="InterPro" id="IPR000014">
    <property type="entry name" value="PAS"/>
</dbReference>
<dbReference type="SMART" id="SM00065">
    <property type="entry name" value="GAF"/>
    <property type="match status" value="1"/>
</dbReference>
<dbReference type="Gene3D" id="1.10.287.130">
    <property type="match status" value="1"/>
</dbReference>
<name>A0A917YZV0_9ALTE</name>
<dbReference type="SMART" id="SM01079">
    <property type="entry name" value="CHASE"/>
    <property type="match status" value="1"/>
</dbReference>
<dbReference type="SUPFAM" id="SSF55785">
    <property type="entry name" value="PYP-like sensor domain (PAS domain)"/>
    <property type="match status" value="4"/>
</dbReference>
<evidence type="ECO:0000256" key="7">
    <source>
        <dbReference type="ARBA" id="ARBA00022741"/>
    </source>
</evidence>
<dbReference type="InterPro" id="IPR036890">
    <property type="entry name" value="HATPase_C_sf"/>
</dbReference>
<dbReference type="Proteomes" id="UP000606935">
    <property type="component" value="Unassembled WGS sequence"/>
</dbReference>
<dbReference type="FunFam" id="3.30.565.10:FF:000010">
    <property type="entry name" value="Sensor histidine kinase RcsC"/>
    <property type="match status" value="1"/>
</dbReference>
<dbReference type="SMART" id="SM00091">
    <property type="entry name" value="PAS"/>
    <property type="match status" value="3"/>
</dbReference>
<dbReference type="InterPro" id="IPR003661">
    <property type="entry name" value="HisK_dim/P_dom"/>
</dbReference>
<dbReference type="PROSITE" id="PS50112">
    <property type="entry name" value="PAS"/>
    <property type="match status" value="2"/>
</dbReference>
<keyword evidence="12 16" id="KW-0472">Membrane</keyword>
<dbReference type="SUPFAM" id="SSF47384">
    <property type="entry name" value="Homodimeric domain of signal transducing histidine kinase"/>
    <property type="match status" value="1"/>
</dbReference>
<evidence type="ECO:0000256" key="6">
    <source>
        <dbReference type="ARBA" id="ARBA00022692"/>
    </source>
</evidence>
<evidence type="ECO:0000256" key="13">
    <source>
        <dbReference type="ARBA" id="ARBA00064003"/>
    </source>
</evidence>
<dbReference type="Gene3D" id="3.30.450.350">
    <property type="entry name" value="CHASE domain"/>
    <property type="match status" value="1"/>
</dbReference>
<dbReference type="InterPro" id="IPR001789">
    <property type="entry name" value="Sig_transdc_resp-reg_receiver"/>
</dbReference>
<dbReference type="Gene3D" id="3.30.450.40">
    <property type="match status" value="1"/>
</dbReference>
<dbReference type="PROSITE" id="PS50110">
    <property type="entry name" value="RESPONSE_REGULATORY"/>
    <property type="match status" value="2"/>
</dbReference>
<dbReference type="PROSITE" id="PS50839">
    <property type="entry name" value="CHASE"/>
    <property type="match status" value="1"/>
</dbReference>
<dbReference type="SMART" id="SM00448">
    <property type="entry name" value="REC"/>
    <property type="match status" value="1"/>
</dbReference>
<evidence type="ECO:0000259" key="19">
    <source>
        <dbReference type="PROSITE" id="PS50112"/>
    </source>
</evidence>
<proteinExistence type="predicted"/>
<dbReference type="Pfam" id="PF08447">
    <property type="entry name" value="PAS_3"/>
    <property type="match status" value="2"/>
</dbReference>
<dbReference type="InterPro" id="IPR042240">
    <property type="entry name" value="CHASE_sf"/>
</dbReference>
<keyword evidence="23" id="KW-1185">Reference proteome</keyword>
<dbReference type="CDD" id="cd16922">
    <property type="entry name" value="HATPase_EvgS-ArcB-TorS-like"/>
    <property type="match status" value="1"/>
</dbReference>
<dbReference type="SUPFAM" id="SSF52172">
    <property type="entry name" value="CheY-like"/>
    <property type="match status" value="2"/>
</dbReference>
<evidence type="ECO:0000256" key="3">
    <source>
        <dbReference type="ARBA" id="ARBA00012438"/>
    </source>
</evidence>
<gene>
    <name evidence="22" type="ORF">GCM10010982_26440</name>
</gene>
<keyword evidence="4 15" id="KW-0597">Phosphoprotein</keyword>
<evidence type="ECO:0000259" key="17">
    <source>
        <dbReference type="PROSITE" id="PS50109"/>
    </source>
</evidence>
<evidence type="ECO:0000256" key="12">
    <source>
        <dbReference type="ARBA" id="ARBA00023136"/>
    </source>
</evidence>
<dbReference type="Pfam" id="PF02518">
    <property type="entry name" value="HATPase_c"/>
    <property type="match status" value="1"/>
</dbReference>
<accession>A0A917YZV0</accession>
<dbReference type="Pfam" id="PF03924">
    <property type="entry name" value="CHASE"/>
    <property type="match status" value="1"/>
</dbReference>
<evidence type="ECO:0000256" key="16">
    <source>
        <dbReference type="SAM" id="Phobius"/>
    </source>
</evidence>
<comment type="subcellular location">
    <subcellularLocation>
        <location evidence="2">Membrane</location>
    </subcellularLocation>
</comment>
<sequence length="1495" mass="167330">MRPGTALIVLIFALLLGLASYADHLNNQRFQENSRRIVNDELSVLRARLEGTIISNIQVVQGLVAVIQNDPDIDQSRFSDIARYLIGSHTELRNIGAAPDMVIRMIYPLAENESAIGLNYLTRPDQMRSAELAMTSGKMVLSGPVDLVQGGQAFISRIPVQVDTPDGQSHFWGLVSAVIDMERVYRSSGLLNPDLGLQVIILQGGKSQLQDSVFFGSPAVLDQHPVQMSVTLPESSWQIAAIPLNGWPKVAENATAFRIILLVIGSVLFASLCLLLNLFNKRRDQEKRLKGLFRMSPLGISLNEFGSGKFLDANQALLDITGYSKEELQALDYWQITPKSYEEQEQQQIQQLKTTGQYGPYEKEYIHKRGHRFPVMLNGMLIQDSQGRQMIWSIVEDISLQKQTKRLLEEQREQLELVLESTAVGIWDWYIPSGKTQFNERWAEMVGYTLEELQPVSISTWLTLVHPDDLANSETQLDRHWQGQSSRYISESRMRHKNGNWIWVLDTGKVVEWDTQGNPVRMVGTHIDITAQKLASMELERSQKELQSFFDVSRNLLCIANQNGYFDRVNRAFETILGYSEAELLLTPYLEFVHPDDTRATLEELQSLNEGKPTTSFINRFRCKDGRFVYLRWNTTPNLSTGKLYASATDVTQEKDSELKLARQREMLESMSQQGRIGAWEIDLCSSVVIWSSMIKNILELEQDFTPKLSSAADFTKAGVHRKRLEQAIQNAIEEGTDWELELLVVSAKGNEIWVSVTGRAEYSQGQCVRLFGSFQDIDSRKRAQKVDEEIARHNEILARLTVHPAILQGELKLAKHTLVEQLSLGIKAEHTSLWLFSEDHRSLTCLVAYQHSTGNFSQGDELQQQDFPRYFSALYLDSHIAAADAQHDPRTSEFTQDYLAPNDVKALLCTVINGGGGIVGVLCAQHTASKRSWSKAEEAFIGSLATLTGTLHAADQRKRAEKALLSAKESAEKAAKAKSEFLAVMSHEIRTPMNGILGMLDLMQAGKLSDEQHHRAGIVRGSAESLLSLLNDILDFSKVDAGKLELDAVRFELKPLLVDIMHAVAYKAQSKGLELLIDMREIEHHWVIGDPGRLRQVLLNLLGNAIKFTQKGHVLLRCDTQFLDNTLFFHAHVIDTGIGIPEHRQTELFTPFTQVDASTTRHYGGTGLGLAICRQLCELMGGEITLQSQVGKGSCFSIAVKIKPSAGLDAVHPQLRKHKVLVAAPYAMTREIYAQQLASWGAIVQQAATPQELLQQIQDGKTHRQPWDLLLLDTDILTLPEAEKLLVFLRSTKLPLFAVHQVQNSSQALLNPISFANLYKPLSPMELAAHLLVWQKGVCELPEQNNALPVPQLAQQHAPVLLVEDNAINQEVAKSMLERLGMRVELANNGSEALQKLTGSTTYQLVLMDCQMPIMDGYEATRRIRKGECGRHNSNIPIIAMTANAMQGDEETCLAAGMDVYLSKPINLSRLYQAITNLLPTVELSQPSTDKQQV</sequence>
<keyword evidence="5" id="KW-0808">Transferase</keyword>
<dbReference type="InterPro" id="IPR011006">
    <property type="entry name" value="CheY-like_superfamily"/>
</dbReference>
<dbReference type="InterPro" id="IPR003018">
    <property type="entry name" value="GAF"/>
</dbReference>
<comment type="subunit">
    <text evidence="13">At low DSF concentrations, interacts with RpfF.</text>
</comment>
<dbReference type="InterPro" id="IPR005467">
    <property type="entry name" value="His_kinase_dom"/>
</dbReference>
<dbReference type="FunFam" id="1.10.287.130:FF:000002">
    <property type="entry name" value="Two-component osmosensing histidine kinase"/>
    <property type="match status" value="1"/>
</dbReference>
<feature type="domain" description="CHASE" evidence="21">
    <location>
        <begin position="99"/>
        <end position="240"/>
    </location>
</feature>
<dbReference type="NCBIfam" id="TIGR00229">
    <property type="entry name" value="sensory_box"/>
    <property type="match status" value="3"/>
</dbReference>
<comment type="caution">
    <text evidence="22">The sequence shown here is derived from an EMBL/GenBank/DDBJ whole genome shotgun (WGS) entry which is preliminary data.</text>
</comment>
<feature type="modified residue" description="4-aspartylphosphate" evidence="15">
    <location>
        <position position="1410"/>
    </location>
</feature>
<feature type="domain" description="PAS" evidence="19">
    <location>
        <begin position="542"/>
        <end position="612"/>
    </location>
</feature>
<evidence type="ECO:0000259" key="18">
    <source>
        <dbReference type="PROSITE" id="PS50110"/>
    </source>
</evidence>
<dbReference type="SUPFAM" id="SSF55874">
    <property type="entry name" value="ATPase domain of HSP90 chaperone/DNA topoisomerase II/histidine kinase"/>
    <property type="match status" value="1"/>
</dbReference>
<dbReference type="PANTHER" id="PTHR45339:SF1">
    <property type="entry name" value="HYBRID SIGNAL TRANSDUCTION HISTIDINE KINASE J"/>
    <property type="match status" value="1"/>
</dbReference>
<dbReference type="CDD" id="cd00130">
    <property type="entry name" value="PAS"/>
    <property type="match status" value="3"/>
</dbReference>
<evidence type="ECO:0000256" key="5">
    <source>
        <dbReference type="ARBA" id="ARBA00022679"/>
    </source>
</evidence>
<evidence type="ECO:0000256" key="11">
    <source>
        <dbReference type="ARBA" id="ARBA00023012"/>
    </source>
</evidence>
<feature type="modified residue" description="4-aspartylphosphate" evidence="15">
    <location>
        <position position="1274"/>
    </location>
</feature>
<dbReference type="SMART" id="SM00388">
    <property type="entry name" value="HisKA"/>
    <property type="match status" value="1"/>
</dbReference>
<dbReference type="Pfam" id="PF00072">
    <property type="entry name" value="Response_reg"/>
    <property type="match status" value="1"/>
</dbReference>
<evidence type="ECO:0000313" key="22">
    <source>
        <dbReference type="EMBL" id="GGO71198.1"/>
    </source>
</evidence>
<evidence type="ECO:0000259" key="20">
    <source>
        <dbReference type="PROSITE" id="PS50113"/>
    </source>
</evidence>
<keyword evidence="8" id="KW-0418">Kinase</keyword>
<reference evidence="22" key="2">
    <citation type="submission" date="2020-09" db="EMBL/GenBank/DDBJ databases">
        <authorList>
            <person name="Sun Q."/>
            <person name="Zhou Y."/>
        </authorList>
    </citation>
    <scope>NUCLEOTIDE SEQUENCE</scope>
    <source>
        <strain evidence="22">CGMCC 1.7086</strain>
    </source>
</reference>
<dbReference type="SMART" id="SM00086">
    <property type="entry name" value="PAC"/>
    <property type="match status" value="4"/>
</dbReference>
<dbReference type="Gene3D" id="3.40.50.2300">
    <property type="match status" value="1"/>
</dbReference>
<dbReference type="Pfam" id="PF13426">
    <property type="entry name" value="PAS_9"/>
    <property type="match status" value="2"/>
</dbReference>
<dbReference type="CDD" id="cd17546">
    <property type="entry name" value="REC_hyHK_CKI1_RcsC-like"/>
    <property type="match status" value="1"/>
</dbReference>
<dbReference type="GO" id="GO:0000155">
    <property type="term" value="F:phosphorelay sensor kinase activity"/>
    <property type="evidence" value="ECO:0007669"/>
    <property type="project" value="InterPro"/>
</dbReference>
<dbReference type="EMBL" id="BMLS01000004">
    <property type="protein sequence ID" value="GGO71198.1"/>
    <property type="molecule type" value="Genomic_DNA"/>
</dbReference>